<dbReference type="PANTHER" id="PTHR16318:SF0">
    <property type="entry name" value="GAMMA-SECRETASE SUBUNIT PEN-2"/>
    <property type="match status" value="1"/>
</dbReference>
<evidence type="ECO:0008006" key="10">
    <source>
        <dbReference type="Google" id="ProtNLM"/>
    </source>
</evidence>
<protein>
    <recommendedName>
        <fullName evidence="10">Gamma-secretase subunit PEN-2</fullName>
    </recommendedName>
</protein>
<gene>
    <name evidence="9" type="ORF">CDEB00056_LOCUS23876</name>
</gene>
<keyword evidence="6 8" id="KW-0472">Membrane</keyword>
<keyword evidence="3 8" id="KW-0812">Transmembrane</keyword>
<keyword evidence="5 8" id="KW-1133">Transmembrane helix</keyword>
<evidence type="ECO:0000256" key="4">
    <source>
        <dbReference type="ARBA" id="ARBA00022976"/>
    </source>
</evidence>
<proteinExistence type="inferred from homology"/>
<dbReference type="GO" id="GO:0007219">
    <property type="term" value="P:Notch signaling pathway"/>
    <property type="evidence" value="ECO:0007669"/>
    <property type="project" value="UniProtKB-KW"/>
</dbReference>
<dbReference type="Pfam" id="PF10251">
    <property type="entry name" value="PEN-2"/>
    <property type="match status" value="2"/>
</dbReference>
<dbReference type="AlphaFoldDB" id="A0A7S3VH86"/>
<organism evidence="9">
    <name type="scientific">Chaetoceros debilis</name>
    <dbReference type="NCBI Taxonomy" id="122233"/>
    <lineage>
        <taxon>Eukaryota</taxon>
        <taxon>Sar</taxon>
        <taxon>Stramenopiles</taxon>
        <taxon>Ochrophyta</taxon>
        <taxon>Bacillariophyta</taxon>
        <taxon>Coscinodiscophyceae</taxon>
        <taxon>Chaetocerotophycidae</taxon>
        <taxon>Chaetocerotales</taxon>
        <taxon>Chaetocerotaceae</taxon>
        <taxon>Chaetoceros</taxon>
    </lineage>
</organism>
<dbReference type="GO" id="GO:0070765">
    <property type="term" value="C:gamma-secretase complex"/>
    <property type="evidence" value="ECO:0007669"/>
    <property type="project" value="TreeGrafter"/>
</dbReference>
<evidence type="ECO:0000256" key="5">
    <source>
        <dbReference type="ARBA" id="ARBA00022989"/>
    </source>
</evidence>
<reference evidence="9" key="1">
    <citation type="submission" date="2021-01" db="EMBL/GenBank/DDBJ databases">
        <authorList>
            <person name="Corre E."/>
            <person name="Pelletier E."/>
            <person name="Niang G."/>
            <person name="Scheremetjew M."/>
            <person name="Finn R."/>
            <person name="Kale V."/>
            <person name="Holt S."/>
            <person name="Cochrane G."/>
            <person name="Meng A."/>
            <person name="Brown T."/>
            <person name="Cohen L."/>
        </authorList>
    </citation>
    <scope>NUCLEOTIDE SEQUENCE</scope>
    <source>
        <strain evidence="9">MM31A-1</strain>
    </source>
</reference>
<evidence type="ECO:0000256" key="7">
    <source>
        <dbReference type="SAM" id="MobiDB-lite"/>
    </source>
</evidence>
<dbReference type="PANTHER" id="PTHR16318">
    <property type="entry name" value="GAMMA-SECRETASE SUBUNIT PEN-2"/>
    <property type="match status" value="1"/>
</dbReference>
<comment type="subcellular location">
    <subcellularLocation>
        <location evidence="1">Membrane</location>
        <topology evidence="1">Multi-pass membrane protein</topology>
    </subcellularLocation>
</comment>
<evidence type="ECO:0000256" key="8">
    <source>
        <dbReference type="SAM" id="Phobius"/>
    </source>
</evidence>
<evidence type="ECO:0000256" key="1">
    <source>
        <dbReference type="ARBA" id="ARBA00004141"/>
    </source>
</evidence>
<keyword evidence="4" id="KW-0914">Notch signaling pathway</keyword>
<dbReference type="InterPro" id="IPR019379">
    <property type="entry name" value="Gamma_Secretase_Asp_P_PEN2"/>
</dbReference>
<dbReference type="EMBL" id="HBIO01031150">
    <property type="protein sequence ID" value="CAE0479023.1"/>
    <property type="molecule type" value="Transcribed_RNA"/>
</dbReference>
<sequence length="141" mass="16164">MSLPRPDTNAKYMFFVGLLGLPWLWIVNVAYHWKQVYGKVPLPCFGSSNSTEDGSAAQNHDEDNGIMDTITQESGDNDNEVIPPPEEIKAELTKWVKRSTLGSFIYTTAFITWVLVFQLNRDKFGPKWFIMSEDEEIRTGW</sequence>
<feature type="transmembrane region" description="Helical" evidence="8">
    <location>
        <begin position="12"/>
        <end position="33"/>
    </location>
</feature>
<feature type="transmembrane region" description="Helical" evidence="8">
    <location>
        <begin position="101"/>
        <end position="119"/>
    </location>
</feature>
<feature type="region of interest" description="Disordered" evidence="7">
    <location>
        <begin position="50"/>
        <end position="80"/>
    </location>
</feature>
<evidence type="ECO:0000256" key="2">
    <source>
        <dbReference type="ARBA" id="ARBA00009607"/>
    </source>
</evidence>
<accession>A0A7S3VH86</accession>
<evidence type="ECO:0000313" key="9">
    <source>
        <dbReference type="EMBL" id="CAE0479023.1"/>
    </source>
</evidence>
<evidence type="ECO:0000256" key="6">
    <source>
        <dbReference type="ARBA" id="ARBA00023136"/>
    </source>
</evidence>
<name>A0A7S3VH86_9STRA</name>
<comment type="similarity">
    <text evidence="2">Belongs to the PEN-2 family.</text>
</comment>
<evidence type="ECO:0000256" key="3">
    <source>
        <dbReference type="ARBA" id="ARBA00022692"/>
    </source>
</evidence>